<reference evidence="3" key="1">
    <citation type="submission" date="2018-06" db="EMBL/GenBank/DDBJ databases">
        <title>Genome assembly of Danube salmon.</title>
        <authorList>
            <person name="Macqueen D.J."/>
            <person name="Gundappa M.K."/>
        </authorList>
    </citation>
    <scope>NUCLEOTIDE SEQUENCE [LARGE SCALE GENOMIC DNA]</scope>
</reference>
<organism evidence="2 3">
    <name type="scientific">Hucho hucho</name>
    <name type="common">huchen</name>
    <dbReference type="NCBI Taxonomy" id="62062"/>
    <lineage>
        <taxon>Eukaryota</taxon>
        <taxon>Metazoa</taxon>
        <taxon>Chordata</taxon>
        <taxon>Craniata</taxon>
        <taxon>Vertebrata</taxon>
        <taxon>Euteleostomi</taxon>
        <taxon>Actinopterygii</taxon>
        <taxon>Neopterygii</taxon>
        <taxon>Teleostei</taxon>
        <taxon>Protacanthopterygii</taxon>
        <taxon>Salmoniformes</taxon>
        <taxon>Salmonidae</taxon>
        <taxon>Salmoninae</taxon>
        <taxon>Hucho</taxon>
    </lineage>
</organism>
<dbReference type="STRING" id="62062.ENSHHUP00000024146"/>
<accession>A0A4W5LE19</accession>
<name>A0A4W5LE19_9TELE</name>
<dbReference type="Proteomes" id="UP000314982">
    <property type="component" value="Unassembled WGS sequence"/>
</dbReference>
<keyword evidence="3" id="KW-1185">Reference proteome</keyword>
<evidence type="ECO:0000313" key="2">
    <source>
        <dbReference type="Ensembl" id="ENSHHUP00000024146.1"/>
    </source>
</evidence>
<evidence type="ECO:0000256" key="1">
    <source>
        <dbReference type="SAM" id="MobiDB-lite"/>
    </source>
</evidence>
<proteinExistence type="predicted"/>
<dbReference type="AlphaFoldDB" id="A0A4W5LE19"/>
<feature type="region of interest" description="Disordered" evidence="1">
    <location>
        <begin position="1"/>
        <end position="49"/>
    </location>
</feature>
<feature type="compositionally biased region" description="Acidic residues" evidence="1">
    <location>
        <begin position="26"/>
        <end position="37"/>
    </location>
</feature>
<dbReference type="GeneTree" id="ENSGT00970000197811"/>
<dbReference type="Ensembl" id="ENSHHUT00000025053.1">
    <property type="protein sequence ID" value="ENSHHUP00000024146.1"/>
    <property type="gene ID" value="ENSHHUG00000015147.1"/>
</dbReference>
<reference evidence="2" key="3">
    <citation type="submission" date="2025-09" db="UniProtKB">
        <authorList>
            <consortium name="Ensembl"/>
        </authorList>
    </citation>
    <scope>IDENTIFICATION</scope>
</reference>
<reference evidence="2" key="2">
    <citation type="submission" date="2025-08" db="UniProtKB">
        <authorList>
            <consortium name="Ensembl"/>
        </authorList>
    </citation>
    <scope>IDENTIFICATION</scope>
</reference>
<sequence length="139" mass="15554">MNFLNSLLPPTKEAVPSQEELPTIPEGEEGEGEEGEKEESAVAKITSSKKSKFEDVVNLHIRADLNCLKVFIRGQSHMIAEIRIEGLVSEVLMRRKAVEVLANLKNIVILDCDKEALYKQVANEHDPAVIDYHIHKAHS</sequence>
<protein>
    <submittedName>
        <fullName evidence="2">Uncharacterized protein</fullName>
    </submittedName>
</protein>
<evidence type="ECO:0000313" key="3">
    <source>
        <dbReference type="Proteomes" id="UP000314982"/>
    </source>
</evidence>